<organism evidence="8 9">
    <name type="scientific">Zostera marina</name>
    <name type="common">Eelgrass</name>
    <dbReference type="NCBI Taxonomy" id="29655"/>
    <lineage>
        <taxon>Eukaryota</taxon>
        <taxon>Viridiplantae</taxon>
        <taxon>Streptophyta</taxon>
        <taxon>Embryophyta</taxon>
        <taxon>Tracheophyta</taxon>
        <taxon>Spermatophyta</taxon>
        <taxon>Magnoliopsida</taxon>
        <taxon>Liliopsida</taxon>
        <taxon>Zosteraceae</taxon>
        <taxon>Zostera</taxon>
    </lineage>
</organism>
<keyword evidence="2" id="KW-0460">Magnesium</keyword>
<evidence type="ECO:0000256" key="2">
    <source>
        <dbReference type="ARBA" id="ARBA00022842"/>
    </source>
</evidence>
<dbReference type="OMA" id="WIHVIVI"/>
<name>A0A0K9PYE3_ZOSMR</name>
<keyword evidence="3" id="KW-0547">Nucleotide-binding</keyword>
<keyword evidence="3" id="KW-0067">ATP-binding</keyword>
<dbReference type="InterPro" id="IPR050747">
    <property type="entry name" value="Mitochondrial_chaperone_BCS1"/>
</dbReference>
<feature type="compositionally biased region" description="Acidic residues" evidence="4">
    <location>
        <begin position="320"/>
        <end position="330"/>
    </location>
</feature>
<dbReference type="Pfam" id="PF25568">
    <property type="entry name" value="AAA_lid_At3g28540"/>
    <property type="match status" value="1"/>
</dbReference>
<feature type="domain" description="ATPase AAA-type core" evidence="5">
    <location>
        <begin position="178"/>
        <end position="243"/>
    </location>
</feature>
<dbReference type="Pfam" id="PF14363">
    <property type="entry name" value="AAA_assoc"/>
    <property type="match status" value="1"/>
</dbReference>
<dbReference type="OrthoDB" id="10251412at2759"/>
<protein>
    <recommendedName>
        <fullName evidence="10">ATPase AAA-type core domain-containing protein</fullName>
    </recommendedName>
</protein>
<feature type="region of interest" description="Disordered" evidence="4">
    <location>
        <begin position="168"/>
        <end position="192"/>
    </location>
</feature>
<dbReference type="InterPro" id="IPR025753">
    <property type="entry name" value="AAA_N_dom"/>
</dbReference>
<feature type="compositionally biased region" description="Basic and acidic residues" evidence="4">
    <location>
        <begin position="331"/>
        <end position="341"/>
    </location>
</feature>
<dbReference type="Gene3D" id="6.10.280.40">
    <property type="match status" value="1"/>
</dbReference>
<proteinExistence type="inferred from homology"/>
<dbReference type="PROSITE" id="PS00674">
    <property type="entry name" value="AAA"/>
    <property type="match status" value="1"/>
</dbReference>
<dbReference type="InterPro" id="IPR003959">
    <property type="entry name" value="ATPase_AAA_core"/>
</dbReference>
<accession>A0A0K9PYE3</accession>
<evidence type="ECO:0000256" key="4">
    <source>
        <dbReference type="SAM" id="MobiDB-lite"/>
    </source>
</evidence>
<dbReference type="AlphaFoldDB" id="A0A0K9PYE3"/>
<evidence type="ECO:0000313" key="9">
    <source>
        <dbReference type="Proteomes" id="UP000036987"/>
    </source>
</evidence>
<dbReference type="SUPFAM" id="SSF52540">
    <property type="entry name" value="P-loop containing nucleoside triphosphate hydrolases"/>
    <property type="match status" value="1"/>
</dbReference>
<dbReference type="Proteomes" id="UP000036987">
    <property type="component" value="Unassembled WGS sequence"/>
</dbReference>
<evidence type="ECO:0008006" key="10">
    <source>
        <dbReference type="Google" id="ProtNLM"/>
    </source>
</evidence>
<reference evidence="9" key="1">
    <citation type="journal article" date="2016" name="Nature">
        <title>The genome of the seagrass Zostera marina reveals angiosperm adaptation to the sea.</title>
        <authorList>
            <person name="Olsen J.L."/>
            <person name="Rouze P."/>
            <person name="Verhelst B."/>
            <person name="Lin Y.-C."/>
            <person name="Bayer T."/>
            <person name="Collen J."/>
            <person name="Dattolo E."/>
            <person name="De Paoli E."/>
            <person name="Dittami S."/>
            <person name="Maumus F."/>
            <person name="Michel G."/>
            <person name="Kersting A."/>
            <person name="Lauritano C."/>
            <person name="Lohaus R."/>
            <person name="Toepel M."/>
            <person name="Tonon T."/>
            <person name="Vanneste K."/>
            <person name="Amirebrahimi M."/>
            <person name="Brakel J."/>
            <person name="Bostroem C."/>
            <person name="Chovatia M."/>
            <person name="Grimwood J."/>
            <person name="Jenkins J.W."/>
            <person name="Jueterbock A."/>
            <person name="Mraz A."/>
            <person name="Stam W.T."/>
            <person name="Tice H."/>
            <person name="Bornberg-Bauer E."/>
            <person name="Green P.J."/>
            <person name="Pearson G.A."/>
            <person name="Procaccini G."/>
            <person name="Duarte C.M."/>
            <person name="Schmutz J."/>
            <person name="Reusch T.B.H."/>
            <person name="Van de Peer Y."/>
        </authorList>
    </citation>
    <scope>NUCLEOTIDE SEQUENCE [LARGE SCALE GENOMIC DNA]</scope>
    <source>
        <strain evidence="9">cv. Finnish</strain>
    </source>
</reference>
<comment type="similarity">
    <text evidence="3">Belongs to the AAA ATPase family.</text>
</comment>
<evidence type="ECO:0000259" key="7">
    <source>
        <dbReference type="Pfam" id="PF25568"/>
    </source>
</evidence>
<comment type="caution">
    <text evidence="8">The sequence shown here is derived from an EMBL/GenBank/DDBJ whole genome shotgun (WGS) entry which is preliminary data.</text>
</comment>
<feature type="compositionally biased region" description="Basic and acidic residues" evidence="4">
    <location>
        <begin position="173"/>
        <end position="192"/>
    </location>
</feature>
<gene>
    <name evidence="8" type="ORF">ZOSMA_137G00540</name>
</gene>
<feature type="region of interest" description="Disordered" evidence="4">
    <location>
        <begin position="320"/>
        <end position="348"/>
    </location>
</feature>
<dbReference type="InterPro" id="IPR027417">
    <property type="entry name" value="P-loop_NTPase"/>
</dbReference>
<sequence length="348" mass="40453">MEDGWLQRIMSSIATISLVWVMLSRYLETFNLNEYISILTSKLFGYFYPYINIKFPEQGGDKLKRSEAYTAIEEYLGTICVAKGKRFKAEIRKENKNWDLSMDDKEEIIDNFNGIKFWWVSNSQAKQNTSISFYPSSDVKRRTWIHVIVIVIEDIDCSLDVTGKRKKAKKKKSKEEEEKDEIKGKKKDDKDSKVTLSGFLNFIDGLWSACGGERLIIFTTNHVKKLDPALIRRGRMDKHIELSYCGFEAFKVLAYNYLDIKQHPLFAEVENLMAEVKITPADVAENLIPKHRLGEEEDATICLENLIQTLVEFKANPILEDLESDDDDDEKREKETIKKEDEDKEEEN</sequence>
<dbReference type="GO" id="GO:0005524">
    <property type="term" value="F:ATP binding"/>
    <property type="evidence" value="ECO:0007669"/>
    <property type="project" value="UniProtKB-KW"/>
</dbReference>
<evidence type="ECO:0000256" key="3">
    <source>
        <dbReference type="RuleBase" id="RU003651"/>
    </source>
</evidence>
<dbReference type="PANTHER" id="PTHR23070">
    <property type="entry name" value="BCS1 AAA-TYPE ATPASE"/>
    <property type="match status" value="1"/>
</dbReference>
<dbReference type="Gene3D" id="3.40.50.300">
    <property type="entry name" value="P-loop containing nucleotide triphosphate hydrolases"/>
    <property type="match status" value="1"/>
</dbReference>
<evidence type="ECO:0000256" key="1">
    <source>
        <dbReference type="ARBA" id="ARBA00001946"/>
    </source>
</evidence>
<feature type="domain" description="AAA-type ATPase N-terminal" evidence="6">
    <location>
        <begin position="32"/>
        <end position="121"/>
    </location>
</feature>
<dbReference type="STRING" id="29655.A0A0K9PYE3"/>
<dbReference type="InterPro" id="IPR003960">
    <property type="entry name" value="ATPase_AAA_CS"/>
</dbReference>
<dbReference type="Pfam" id="PF00004">
    <property type="entry name" value="AAA"/>
    <property type="match status" value="1"/>
</dbReference>
<evidence type="ECO:0000259" key="5">
    <source>
        <dbReference type="Pfam" id="PF00004"/>
    </source>
</evidence>
<comment type="cofactor">
    <cofactor evidence="1">
        <name>Mg(2+)</name>
        <dbReference type="ChEBI" id="CHEBI:18420"/>
    </cofactor>
</comment>
<dbReference type="GO" id="GO:0016887">
    <property type="term" value="F:ATP hydrolysis activity"/>
    <property type="evidence" value="ECO:0007669"/>
    <property type="project" value="InterPro"/>
</dbReference>
<dbReference type="EMBL" id="LFYR01000468">
    <property type="protein sequence ID" value="KMZ74036.1"/>
    <property type="molecule type" value="Genomic_DNA"/>
</dbReference>
<evidence type="ECO:0000259" key="6">
    <source>
        <dbReference type="Pfam" id="PF14363"/>
    </source>
</evidence>
<evidence type="ECO:0000313" key="8">
    <source>
        <dbReference type="EMBL" id="KMZ74036.1"/>
    </source>
</evidence>
<dbReference type="InterPro" id="IPR058017">
    <property type="entry name" value="At3g28540-like_C"/>
</dbReference>
<keyword evidence="9" id="KW-1185">Reference proteome</keyword>
<feature type="domain" description="AAA+ ATPase At3g28540-like C-terminal" evidence="7">
    <location>
        <begin position="245"/>
        <end position="313"/>
    </location>
</feature>